<keyword evidence="2" id="KW-1185">Reference proteome</keyword>
<sequence>MFIYMFPQTTKQTGNMSTFSGTWVSSCQLFITRSSAAVRNKTLPSDQTPLQCRNTFINYHADGAGLWLKPNMTDVGTNTLTCASAAGRRGFSSHTAVQKQIV</sequence>
<gene>
    <name evidence="1" type="ORF">ATANTOWER_030911</name>
</gene>
<proteinExistence type="predicted"/>
<evidence type="ECO:0000313" key="1">
    <source>
        <dbReference type="EMBL" id="MED6241959.1"/>
    </source>
</evidence>
<evidence type="ECO:0000313" key="2">
    <source>
        <dbReference type="Proteomes" id="UP001345963"/>
    </source>
</evidence>
<dbReference type="Proteomes" id="UP001345963">
    <property type="component" value="Unassembled WGS sequence"/>
</dbReference>
<accession>A0ABU7AX99</accession>
<reference evidence="1 2" key="1">
    <citation type="submission" date="2021-07" db="EMBL/GenBank/DDBJ databases">
        <authorList>
            <person name="Palmer J.M."/>
        </authorList>
    </citation>
    <scope>NUCLEOTIDE SEQUENCE [LARGE SCALE GENOMIC DNA]</scope>
    <source>
        <strain evidence="1 2">AT_MEX2019</strain>
        <tissue evidence="1">Muscle</tissue>
    </source>
</reference>
<protein>
    <submittedName>
        <fullName evidence="1">Uncharacterized protein</fullName>
    </submittedName>
</protein>
<dbReference type="EMBL" id="JAHUTI010030349">
    <property type="protein sequence ID" value="MED6241959.1"/>
    <property type="molecule type" value="Genomic_DNA"/>
</dbReference>
<comment type="caution">
    <text evidence="1">The sequence shown here is derived from an EMBL/GenBank/DDBJ whole genome shotgun (WGS) entry which is preliminary data.</text>
</comment>
<organism evidence="1 2">
    <name type="scientific">Ataeniobius toweri</name>
    <dbReference type="NCBI Taxonomy" id="208326"/>
    <lineage>
        <taxon>Eukaryota</taxon>
        <taxon>Metazoa</taxon>
        <taxon>Chordata</taxon>
        <taxon>Craniata</taxon>
        <taxon>Vertebrata</taxon>
        <taxon>Euteleostomi</taxon>
        <taxon>Actinopterygii</taxon>
        <taxon>Neopterygii</taxon>
        <taxon>Teleostei</taxon>
        <taxon>Neoteleostei</taxon>
        <taxon>Acanthomorphata</taxon>
        <taxon>Ovalentaria</taxon>
        <taxon>Atherinomorphae</taxon>
        <taxon>Cyprinodontiformes</taxon>
        <taxon>Goodeidae</taxon>
        <taxon>Ataeniobius</taxon>
    </lineage>
</organism>
<name>A0ABU7AX99_9TELE</name>